<organism evidence="4 5">
    <name type="scientific">Pleomassaria siparia CBS 279.74</name>
    <dbReference type="NCBI Taxonomy" id="1314801"/>
    <lineage>
        <taxon>Eukaryota</taxon>
        <taxon>Fungi</taxon>
        <taxon>Dikarya</taxon>
        <taxon>Ascomycota</taxon>
        <taxon>Pezizomycotina</taxon>
        <taxon>Dothideomycetes</taxon>
        <taxon>Pleosporomycetidae</taxon>
        <taxon>Pleosporales</taxon>
        <taxon>Pleomassariaceae</taxon>
        <taxon>Pleomassaria</taxon>
    </lineage>
</organism>
<accession>A0A6G1KMY5</accession>
<feature type="transmembrane region" description="Helical" evidence="2">
    <location>
        <begin position="53"/>
        <end position="78"/>
    </location>
</feature>
<feature type="compositionally biased region" description="Pro residues" evidence="1">
    <location>
        <begin position="566"/>
        <end position="581"/>
    </location>
</feature>
<dbReference type="PANTHER" id="PTHR38794:SF1">
    <property type="entry name" value="INTEGRAL MEMBRANE PROTEIN"/>
    <property type="match status" value="1"/>
</dbReference>
<feature type="transmembrane region" description="Helical" evidence="2">
    <location>
        <begin position="211"/>
        <end position="235"/>
    </location>
</feature>
<dbReference type="OrthoDB" id="3918601at2759"/>
<feature type="region of interest" description="Disordered" evidence="1">
    <location>
        <begin position="668"/>
        <end position="693"/>
    </location>
</feature>
<dbReference type="Pfam" id="PF20684">
    <property type="entry name" value="Fung_rhodopsin"/>
    <property type="match status" value="1"/>
</dbReference>
<keyword evidence="5" id="KW-1185">Reference proteome</keyword>
<dbReference type="PANTHER" id="PTHR38794">
    <property type="entry name" value="INTEGRAL MEMBRANE PROTEIN"/>
    <property type="match status" value="1"/>
</dbReference>
<feature type="domain" description="Rhodopsin" evidence="3">
    <location>
        <begin position="41"/>
        <end position="275"/>
    </location>
</feature>
<keyword evidence="2" id="KW-0472">Membrane</keyword>
<evidence type="ECO:0000256" key="1">
    <source>
        <dbReference type="SAM" id="MobiDB-lite"/>
    </source>
</evidence>
<feature type="compositionally biased region" description="Polar residues" evidence="1">
    <location>
        <begin position="383"/>
        <end position="394"/>
    </location>
</feature>
<feature type="compositionally biased region" description="Low complexity" evidence="1">
    <location>
        <begin position="427"/>
        <end position="447"/>
    </location>
</feature>
<dbReference type="InterPro" id="IPR049326">
    <property type="entry name" value="Rhodopsin_dom_fungi"/>
</dbReference>
<evidence type="ECO:0000259" key="3">
    <source>
        <dbReference type="Pfam" id="PF20684"/>
    </source>
</evidence>
<feature type="transmembrane region" description="Helical" evidence="2">
    <location>
        <begin position="23"/>
        <end position="41"/>
    </location>
</feature>
<name>A0A6G1KMY5_9PLEO</name>
<protein>
    <recommendedName>
        <fullName evidence="3">Rhodopsin domain-containing protein</fullName>
    </recommendedName>
</protein>
<feature type="compositionally biased region" description="Low complexity" evidence="1">
    <location>
        <begin position="395"/>
        <end position="405"/>
    </location>
</feature>
<reference evidence="4" key="1">
    <citation type="journal article" date="2020" name="Stud. Mycol.">
        <title>101 Dothideomycetes genomes: a test case for predicting lifestyles and emergence of pathogens.</title>
        <authorList>
            <person name="Haridas S."/>
            <person name="Albert R."/>
            <person name="Binder M."/>
            <person name="Bloem J."/>
            <person name="Labutti K."/>
            <person name="Salamov A."/>
            <person name="Andreopoulos B."/>
            <person name="Baker S."/>
            <person name="Barry K."/>
            <person name="Bills G."/>
            <person name="Bluhm B."/>
            <person name="Cannon C."/>
            <person name="Castanera R."/>
            <person name="Culley D."/>
            <person name="Daum C."/>
            <person name="Ezra D."/>
            <person name="Gonzalez J."/>
            <person name="Henrissat B."/>
            <person name="Kuo A."/>
            <person name="Liang C."/>
            <person name="Lipzen A."/>
            <person name="Lutzoni F."/>
            <person name="Magnuson J."/>
            <person name="Mondo S."/>
            <person name="Nolan M."/>
            <person name="Ohm R."/>
            <person name="Pangilinan J."/>
            <person name="Park H.-J."/>
            <person name="Ramirez L."/>
            <person name="Alfaro M."/>
            <person name="Sun H."/>
            <person name="Tritt A."/>
            <person name="Yoshinaga Y."/>
            <person name="Zwiers L.-H."/>
            <person name="Turgeon B."/>
            <person name="Goodwin S."/>
            <person name="Spatafora J."/>
            <person name="Crous P."/>
            <person name="Grigoriev I."/>
        </authorList>
    </citation>
    <scope>NUCLEOTIDE SEQUENCE</scope>
    <source>
        <strain evidence="4">CBS 279.74</strain>
    </source>
</reference>
<proteinExistence type="predicted"/>
<dbReference type="EMBL" id="MU005765">
    <property type="protein sequence ID" value="KAF2713842.1"/>
    <property type="molecule type" value="Genomic_DNA"/>
</dbReference>
<feature type="compositionally biased region" description="Polar residues" evidence="1">
    <location>
        <begin position="321"/>
        <end position="330"/>
    </location>
</feature>
<feature type="compositionally biased region" description="Pro residues" evidence="1">
    <location>
        <begin position="334"/>
        <end position="349"/>
    </location>
</feature>
<evidence type="ECO:0000313" key="4">
    <source>
        <dbReference type="EMBL" id="KAF2713842.1"/>
    </source>
</evidence>
<keyword evidence="2" id="KW-0812">Transmembrane</keyword>
<feature type="transmembrane region" description="Helical" evidence="2">
    <location>
        <begin position="134"/>
        <end position="156"/>
    </location>
</feature>
<feature type="transmembrane region" description="Helical" evidence="2">
    <location>
        <begin position="176"/>
        <end position="199"/>
    </location>
</feature>
<gene>
    <name evidence="4" type="ORF">K504DRAFT_450482</name>
</gene>
<feature type="compositionally biased region" description="Low complexity" evidence="1">
    <location>
        <begin position="351"/>
        <end position="361"/>
    </location>
</feature>
<sequence>MITPSMFLASRAMPIIPDNKSTAIWLATWLLMAIFVIMFLLRGAIKFVRKKKFAVDDVLISSAVIFAIGFSVTMLMLASDGLGTYEILTLRRANAIMKEYYASDFLYILSICSAKLSLIAFFHDVLGKQQTQRLVVQGLGIFILAWTLASLIAVAFQCGLPRPWEMMTLHCYNSGIFWIVYCVIDMMTDVCLIMLPVNLVVHIKVRASTKVVIVACFAPRILVMGAALARLIYLYPITPHDNPEYNLWIPVICTEIQICISILTACIPYMKPFFEDMEAGERQRKSMKVNKLGGYQPVPAYLRTHKRAKDLGSMDSTASISLTYGRTPDTSPRIPSPVPLSPLTPPRYNTPPISESSSSRSPSERGLRLHIPPPDITIRRATENISSQTASSHALSPQLLSTQQLPPSPSRFSLDVLGPSFPPCSHSPRPSMANSPSSSPSSTGSTPPRAPSFSLFPRTKSTQYAPIPLLAPRLSPPIPPVSLPRSRSGSRSRSRSRIYYHQMAANTSKPHEALKIHHFPDRTSSLPLEVGSKSQKRRSGAPTSIARASAVSQPPLPSHFFTTPPSTNPPDLPLPTPPNPLSPQRMRNYRVLVPQNSSRKEQMSPVSPPSATPKTPLTFWRDDSSEGTAISANDSVGASPPWKVEGPWGREPMPIIRAVGRGNPIIVLSRSSSKGEERSSSSTSNGQADEFRC</sequence>
<feature type="region of interest" description="Disordered" evidence="1">
    <location>
        <begin position="321"/>
        <end position="456"/>
    </location>
</feature>
<feature type="region of interest" description="Disordered" evidence="1">
    <location>
        <begin position="468"/>
        <end position="495"/>
    </location>
</feature>
<feature type="compositionally biased region" description="Polar residues" evidence="1">
    <location>
        <begin position="626"/>
        <end position="636"/>
    </location>
</feature>
<keyword evidence="2" id="KW-1133">Transmembrane helix</keyword>
<dbReference type="AlphaFoldDB" id="A0A6G1KMY5"/>
<evidence type="ECO:0000313" key="5">
    <source>
        <dbReference type="Proteomes" id="UP000799428"/>
    </source>
</evidence>
<dbReference type="Proteomes" id="UP000799428">
    <property type="component" value="Unassembled WGS sequence"/>
</dbReference>
<evidence type="ECO:0000256" key="2">
    <source>
        <dbReference type="SAM" id="Phobius"/>
    </source>
</evidence>
<feature type="transmembrane region" description="Helical" evidence="2">
    <location>
        <begin position="105"/>
        <end position="122"/>
    </location>
</feature>
<feature type="region of interest" description="Disordered" evidence="1">
    <location>
        <begin position="518"/>
        <end position="649"/>
    </location>
</feature>